<keyword evidence="2" id="KW-1185">Reference proteome</keyword>
<protein>
    <submittedName>
        <fullName evidence="1">Spore coat associated protein CotJA</fullName>
    </submittedName>
</protein>
<dbReference type="EMBL" id="CP048649">
    <property type="protein sequence ID" value="QIB70680.1"/>
    <property type="molecule type" value="Genomic_DNA"/>
</dbReference>
<dbReference type="InterPro" id="IPR020256">
    <property type="entry name" value="Spore_coat_CotJA"/>
</dbReference>
<dbReference type="Pfam" id="PF11007">
    <property type="entry name" value="CotJA"/>
    <property type="match status" value="1"/>
</dbReference>
<dbReference type="AlphaFoldDB" id="A0A858C0D4"/>
<sequence>MDCVSGCPLAMAYVPWQQWTTTYDMEEGFSAGTIFPELDLPFLGGACK</sequence>
<dbReference type="KEGG" id="abut:Ami103574_04235"/>
<accession>A0A858C0D4</accession>
<organism evidence="1 2">
    <name type="scientific">Aminipila butyrica</name>
    <dbReference type="NCBI Taxonomy" id="433296"/>
    <lineage>
        <taxon>Bacteria</taxon>
        <taxon>Bacillati</taxon>
        <taxon>Bacillota</taxon>
        <taxon>Clostridia</taxon>
        <taxon>Peptostreptococcales</taxon>
        <taxon>Anaerovoracaceae</taxon>
        <taxon>Aminipila</taxon>
    </lineage>
</organism>
<proteinExistence type="predicted"/>
<gene>
    <name evidence="1" type="ORF">Ami103574_04235</name>
</gene>
<name>A0A858C0D4_9FIRM</name>
<reference evidence="1 2" key="1">
    <citation type="submission" date="2020-02" db="EMBL/GenBank/DDBJ databases">
        <authorList>
            <person name="Kim Y.B."/>
            <person name="Roh S.W."/>
        </authorList>
    </citation>
    <scope>NUCLEOTIDE SEQUENCE [LARGE SCALE GENOMIC DNA]</scope>
    <source>
        <strain evidence="1 2">DSM 103574</strain>
    </source>
</reference>
<dbReference type="Proteomes" id="UP000466848">
    <property type="component" value="Chromosome"/>
</dbReference>
<evidence type="ECO:0000313" key="1">
    <source>
        <dbReference type="EMBL" id="QIB70680.1"/>
    </source>
</evidence>
<evidence type="ECO:0000313" key="2">
    <source>
        <dbReference type="Proteomes" id="UP000466848"/>
    </source>
</evidence>